<evidence type="ECO:0000259" key="1">
    <source>
        <dbReference type="Pfam" id="PF02557"/>
    </source>
</evidence>
<dbReference type="InterPro" id="IPR003709">
    <property type="entry name" value="VanY-like_core_dom"/>
</dbReference>
<reference evidence="2 3" key="1">
    <citation type="submission" date="2019-01" db="EMBL/GenBank/DDBJ databases">
        <title>Lactibacter flavus gen. nov., sp. nov., a novel bacterium of the family Propionibacteriaceae isolated from raw milk and dairy products.</title>
        <authorList>
            <person name="Huptas C."/>
            <person name="Wenning M."/>
            <person name="Breitenwieser F."/>
            <person name="Doll E."/>
            <person name="Von Neubeck M."/>
            <person name="Busse H.-J."/>
            <person name="Scherer S."/>
        </authorList>
    </citation>
    <scope>NUCLEOTIDE SEQUENCE [LARGE SCALE GENOMIC DNA]</scope>
    <source>
        <strain evidence="2 3">DSM 22130</strain>
    </source>
</reference>
<dbReference type="InterPro" id="IPR052179">
    <property type="entry name" value="DD-CPase-like"/>
</dbReference>
<proteinExistence type="predicted"/>
<dbReference type="Gene3D" id="3.30.1380.10">
    <property type="match status" value="1"/>
</dbReference>
<dbReference type="Proteomes" id="UP000291933">
    <property type="component" value="Unassembled WGS sequence"/>
</dbReference>
<sequence length="109" mass="11648">MPFAVGCWDDPDQAVAGSVPAASEHQTGLAADLTNASGAHGTAFNHTPRGGLLGRNATEYGFIVRYPKGAKAITGYEREPWHVRYVGKAVAAEFERRPGLTFEQYLGVA</sequence>
<dbReference type="GO" id="GO:0008233">
    <property type="term" value="F:peptidase activity"/>
    <property type="evidence" value="ECO:0007669"/>
    <property type="project" value="InterPro"/>
</dbReference>
<protein>
    <recommendedName>
        <fullName evidence="1">D-alanyl-D-alanine carboxypeptidase-like core domain-containing protein</fullName>
    </recommendedName>
</protein>
<dbReference type="GO" id="GO:0006508">
    <property type="term" value="P:proteolysis"/>
    <property type="evidence" value="ECO:0007669"/>
    <property type="project" value="InterPro"/>
</dbReference>
<dbReference type="PANTHER" id="PTHR34385:SF1">
    <property type="entry name" value="PEPTIDOGLYCAN L-ALANYL-D-GLUTAMATE ENDOPEPTIDASE CWLK"/>
    <property type="match status" value="1"/>
</dbReference>
<dbReference type="RefSeq" id="WP_131171461.1">
    <property type="nucleotide sequence ID" value="NZ_FXTL01000004.1"/>
</dbReference>
<evidence type="ECO:0000313" key="2">
    <source>
        <dbReference type="EMBL" id="TBT95468.1"/>
    </source>
</evidence>
<gene>
    <name evidence="2" type="ORF">ET996_05055</name>
</gene>
<name>A0A4Q9KLU3_PROTD</name>
<keyword evidence="3" id="KW-1185">Reference proteome</keyword>
<feature type="domain" description="D-alanyl-D-alanine carboxypeptidase-like core" evidence="1">
    <location>
        <begin position="17"/>
        <end position="88"/>
    </location>
</feature>
<accession>A0A4Q9KLU3</accession>
<dbReference type="InterPro" id="IPR009045">
    <property type="entry name" value="Zn_M74/Hedgehog-like"/>
</dbReference>
<evidence type="ECO:0000313" key="3">
    <source>
        <dbReference type="Proteomes" id="UP000291933"/>
    </source>
</evidence>
<dbReference type="PANTHER" id="PTHR34385">
    <property type="entry name" value="D-ALANYL-D-ALANINE CARBOXYPEPTIDASE"/>
    <property type="match status" value="1"/>
</dbReference>
<dbReference type="SUPFAM" id="SSF55166">
    <property type="entry name" value="Hedgehog/DD-peptidase"/>
    <property type="match status" value="1"/>
</dbReference>
<organism evidence="2 3">
    <name type="scientific">Propioniciclava tarda</name>
    <dbReference type="NCBI Taxonomy" id="433330"/>
    <lineage>
        <taxon>Bacteria</taxon>
        <taxon>Bacillati</taxon>
        <taxon>Actinomycetota</taxon>
        <taxon>Actinomycetes</taxon>
        <taxon>Propionibacteriales</taxon>
        <taxon>Propionibacteriaceae</taxon>
        <taxon>Propioniciclava</taxon>
    </lineage>
</organism>
<dbReference type="Pfam" id="PF02557">
    <property type="entry name" value="VanY"/>
    <property type="match status" value="1"/>
</dbReference>
<dbReference type="EMBL" id="SDMR01000004">
    <property type="protein sequence ID" value="TBT95468.1"/>
    <property type="molecule type" value="Genomic_DNA"/>
</dbReference>
<comment type="caution">
    <text evidence="2">The sequence shown here is derived from an EMBL/GenBank/DDBJ whole genome shotgun (WGS) entry which is preliminary data.</text>
</comment>
<dbReference type="AlphaFoldDB" id="A0A4Q9KLU3"/>
<dbReference type="OrthoDB" id="9792074at2"/>